<dbReference type="InterPro" id="IPR051087">
    <property type="entry name" value="Mitochondrial_ACSM"/>
</dbReference>
<dbReference type="InterPro" id="IPR025110">
    <property type="entry name" value="AMP-bd_C"/>
</dbReference>
<dbReference type="Pfam" id="PF00501">
    <property type="entry name" value="AMP-binding"/>
    <property type="match status" value="1"/>
</dbReference>
<dbReference type="GO" id="GO:0006637">
    <property type="term" value="P:acyl-CoA metabolic process"/>
    <property type="evidence" value="ECO:0007669"/>
    <property type="project" value="TreeGrafter"/>
</dbReference>
<dbReference type="Gene3D" id="3.30.300.30">
    <property type="match status" value="1"/>
</dbReference>
<dbReference type="Pfam" id="PF13193">
    <property type="entry name" value="AMP-binding_C"/>
    <property type="match status" value="1"/>
</dbReference>
<dbReference type="InterPro" id="IPR045851">
    <property type="entry name" value="AMP-bd_C_sf"/>
</dbReference>
<sequence length="550" mass="59512">MSTPERRAQDLLEQVSGTGIPVARLLCDRHDPQAVAFTVVEQDLSRRDLTYGHLTERSQRAAAALAELGVGPGDRVATLMGKGEDLVVTLLGIWRLGAIHIPLFTAFAPSAIAQRLLPSQPHVVVCDASQRSKLDSEQLRGEDAGWTVVTADDGSGEPVVAPALEQLIEQQQAGLPAALRDRDDHLVHIYTSGTTGSPKAVPVPVRALAAFGIYLEYGLDVRADDVFWNAADPGWAYGLYYGLMGPLFMGRANILLRGGFSPELTWRLIAELGVTNLAAAPTVYRVLRSGSGPDQPLSVRVASSAGEPLNPQLVEWAEQHLGTAIRDDYGQTEMGMCIVNGWHPDVLRPIEPGSMGRPLPGFAAQVLELEADRPAPDDEPGRLAIVLPDSPLMWFTGYVDEPERTAQRYSRDGSLYLTGDLARRLSSGAFAFTSRDDDVILMAGYRVGPLEVESALMGHPAVAEAAVIGVPDELRGEVVEAFVVLRDDVQRADGLGEEIARFVKTEYAAHAFPRRVHLVDELPKTPSGKVQRNVLRAQRKEQGAGIGERS</sequence>
<dbReference type="GO" id="GO:0005524">
    <property type="term" value="F:ATP binding"/>
    <property type="evidence" value="ECO:0007669"/>
    <property type="project" value="UniProtKB-KW"/>
</dbReference>
<name>M2XC64_9MICC</name>
<evidence type="ECO:0000256" key="4">
    <source>
        <dbReference type="ARBA" id="ARBA00022840"/>
    </source>
</evidence>
<accession>M2XC64</accession>
<comment type="caution">
    <text evidence="7">The sequence shown here is derived from an EMBL/GenBank/DDBJ whole genome shotgun (WGS) entry which is preliminary data.</text>
</comment>
<dbReference type="InterPro" id="IPR000873">
    <property type="entry name" value="AMP-dep_synth/lig_dom"/>
</dbReference>
<organism evidence="7 8">
    <name type="scientific">Kocuria palustris PEL</name>
    <dbReference type="NCBI Taxonomy" id="1236550"/>
    <lineage>
        <taxon>Bacteria</taxon>
        <taxon>Bacillati</taxon>
        <taxon>Actinomycetota</taxon>
        <taxon>Actinomycetes</taxon>
        <taxon>Micrococcales</taxon>
        <taxon>Micrococcaceae</taxon>
        <taxon>Kocuria</taxon>
    </lineage>
</organism>
<comment type="similarity">
    <text evidence="1">Belongs to the ATP-dependent AMP-binding enzyme family.</text>
</comment>
<evidence type="ECO:0000256" key="2">
    <source>
        <dbReference type="ARBA" id="ARBA00022598"/>
    </source>
</evidence>
<dbReference type="STRING" id="71999.KPaMU14_05175"/>
<evidence type="ECO:0000313" key="7">
    <source>
        <dbReference type="EMBL" id="EME36656.1"/>
    </source>
</evidence>
<dbReference type="FunFam" id="3.30.300.30:FF:000005">
    <property type="entry name" value="Acyl-coenzyme A synthetase ACSM5, mitochondrial"/>
    <property type="match status" value="1"/>
</dbReference>
<gene>
    <name evidence="7" type="ORF">C884_00217</name>
</gene>
<evidence type="ECO:0000256" key="1">
    <source>
        <dbReference type="ARBA" id="ARBA00006432"/>
    </source>
</evidence>
<dbReference type="PANTHER" id="PTHR43605">
    <property type="entry name" value="ACYL-COENZYME A SYNTHETASE"/>
    <property type="match status" value="1"/>
</dbReference>
<keyword evidence="2 7" id="KW-0436">Ligase</keyword>
<dbReference type="SUPFAM" id="SSF56801">
    <property type="entry name" value="Acetyl-CoA synthetase-like"/>
    <property type="match status" value="1"/>
</dbReference>
<keyword evidence="8" id="KW-1185">Reference proteome</keyword>
<feature type="domain" description="AMP-binding enzyme C-terminal" evidence="6">
    <location>
        <begin position="451"/>
        <end position="529"/>
    </location>
</feature>
<dbReference type="GO" id="GO:0015645">
    <property type="term" value="F:fatty acid ligase activity"/>
    <property type="evidence" value="ECO:0007669"/>
    <property type="project" value="TreeGrafter"/>
</dbReference>
<evidence type="ECO:0000313" key="8">
    <source>
        <dbReference type="Proteomes" id="UP000009877"/>
    </source>
</evidence>
<dbReference type="RefSeq" id="WP_006214631.1">
    <property type="nucleotide sequence ID" value="NZ_ANHZ02000010.1"/>
</dbReference>
<keyword evidence="4" id="KW-0067">ATP-binding</keyword>
<feature type="domain" description="AMP-dependent synthetase/ligase" evidence="5">
    <location>
        <begin position="32"/>
        <end position="385"/>
    </location>
</feature>
<proteinExistence type="inferred from homology"/>
<reference evidence="7 8" key="1">
    <citation type="journal article" date="2014" name="Genome Announc.">
        <title>Draft Genome Sequence of Kocuria palustris PEL.</title>
        <authorList>
            <person name="Sharma G."/>
            <person name="Khatri I."/>
            <person name="Subramanian S."/>
        </authorList>
    </citation>
    <scope>NUCLEOTIDE SEQUENCE [LARGE SCALE GENOMIC DNA]</scope>
    <source>
        <strain evidence="7 8">PEL</strain>
    </source>
</reference>
<dbReference type="InterPro" id="IPR042099">
    <property type="entry name" value="ANL_N_sf"/>
</dbReference>
<protein>
    <submittedName>
        <fullName evidence="7">Acyl-CoA synthetases (AMP-forming)/AMP-acid ligase</fullName>
    </submittedName>
</protein>
<dbReference type="EMBL" id="ANHZ02000010">
    <property type="protein sequence ID" value="EME36656.1"/>
    <property type="molecule type" value="Genomic_DNA"/>
</dbReference>
<evidence type="ECO:0000259" key="5">
    <source>
        <dbReference type="Pfam" id="PF00501"/>
    </source>
</evidence>
<dbReference type="GO" id="GO:0016405">
    <property type="term" value="F:CoA-ligase activity"/>
    <property type="evidence" value="ECO:0007669"/>
    <property type="project" value="UniProtKB-ARBA"/>
</dbReference>
<evidence type="ECO:0000256" key="3">
    <source>
        <dbReference type="ARBA" id="ARBA00022741"/>
    </source>
</evidence>
<dbReference type="GO" id="GO:0004321">
    <property type="term" value="F:fatty-acyl-CoA synthase activity"/>
    <property type="evidence" value="ECO:0007669"/>
    <property type="project" value="TreeGrafter"/>
</dbReference>
<dbReference type="Gene3D" id="3.40.50.12780">
    <property type="entry name" value="N-terminal domain of ligase-like"/>
    <property type="match status" value="1"/>
</dbReference>
<dbReference type="AlphaFoldDB" id="M2XC64"/>
<evidence type="ECO:0000259" key="6">
    <source>
        <dbReference type="Pfam" id="PF13193"/>
    </source>
</evidence>
<dbReference type="PANTHER" id="PTHR43605:SF10">
    <property type="entry name" value="ACYL-COA SYNTHETASE MEDIUM CHAIN FAMILY MEMBER 3"/>
    <property type="match status" value="1"/>
</dbReference>
<keyword evidence="3" id="KW-0547">Nucleotide-binding</keyword>
<dbReference type="GO" id="GO:0006633">
    <property type="term" value="P:fatty acid biosynthetic process"/>
    <property type="evidence" value="ECO:0007669"/>
    <property type="project" value="TreeGrafter"/>
</dbReference>
<dbReference type="Proteomes" id="UP000009877">
    <property type="component" value="Unassembled WGS sequence"/>
</dbReference>